<feature type="domain" description="C2H2-domain containing protein second zinc finger" evidence="1">
    <location>
        <begin position="278"/>
        <end position="308"/>
    </location>
</feature>
<keyword evidence="3" id="KW-1185">Reference proteome</keyword>
<proteinExistence type="predicted"/>
<reference evidence="2" key="1">
    <citation type="journal article" date="2020" name="Stud. Mycol.">
        <title>101 Dothideomycetes genomes: a test case for predicting lifestyles and emergence of pathogens.</title>
        <authorList>
            <person name="Haridas S."/>
            <person name="Albert R."/>
            <person name="Binder M."/>
            <person name="Bloem J."/>
            <person name="Labutti K."/>
            <person name="Salamov A."/>
            <person name="Andreopoulos B."/>
            <person name="Baker S."/>
            <person name="Barry K."/>
            <person name="Bills G."/>
            <person name="Bluhm B."/>
            <person name="Cannon C."/>
            <person name="Castanera R."/>
            <person name="Culley D."/>
            <person name="Daum C."/>
            <person name="Ezra D."/>
            <person name="Gonzalez J."/>
            <person name="Henrissat B."/>
            <person name="Kuo A."/>
            <person name="Liang C."/>
            <person name="Lipzen A."/>
            <person name="Lutzoni F."/>
            <person name="Magnuson J."/>
            <person name="Mondo S."/>
            <person name="Nolan M."/>
            <person name="Ohm R."/>
            <person name="Pangilinan J."/>
            <person name="Park H.-J."/>
            <person name="Ramirez L."/>
            <person name="Alfaro M."/>
            <person name="Sun H."/>
            <person name="Tritt A."/>
            <person name="Yoshinaga Y."/>
            <person name="Zwiers L.-H."/>
            <person name="Turgeon B."/>
            <person name="Goodwin S."/>
            <person name="Spatafora J."/>
            <person name="Crous P."/>
            <person name="Grigoriev I."/>
        </authorList>
    </citation>
    <scope>NUCLEOTIDE SEQUENCE</scope>
    <source>
        <strain evidence="2">CBS 121410</strain>
    </source>
</reference>
<accession>A0A9P4LS09</accession>
<dbReference type="EMBL" id="ML978746">
    <property type="protein sequence ID" value="KAF2084075.1"/>
    <property type="molecule type" value="Genomic_DNA"/>
</dbReference>
<dbReference type="InterPro" id="IPR059095">
    <property type="entry name" value="Znf_C2H2_17_2nd"/>
</dbReference>
<organism evidence="2 3">
    <name type="scientific">Saccharata proteae CBS 121410</name>
    <dbReference type="NCBI Taxonomy" id="1314787"/>
    <lineage>
        <taxon>Eukaryota</taxon>
        <taxon>Fungi</taxon>
        <taxon>Dikarya</taxon>
        <taxon>Ascomycota</taxon>
        <taxon>Pezizomycotina</taxon>
        <taxon>Dothideomycetes</taxon>
        <taxon>Dothideomycetes incertae sedis</taxon>
        <taxon>Botryosphaeriales</taxon>
        <taxon>Saccharataceae</taxon>
        <taxon>Saccharata</taxon>
    </lineage>
</organism>
<dbReference type="Pfam" id="PF26176">
    <property type="entry name" value="zf_C2H2_17_2"/>
    <property type="match status" value="1"/>
</dbReference>
<dbReference type="Gene3D" id="3.30.160.60">
    <property type="entry name" value="Classic Zinc Finger"/>
    <property type="match status" value="1"/>
</dbReference>
<dbReference type="Proteomes" id="UP000799776">
    <property type="component" value="Unassembled WGS sequence"/>
</dbReference>
<name>A0A9P4LS09_9PEZI</name>
<dbReference type="OrthoDB" id="2687452at2759"/>
<evidence type="ECO:0000313" key="3">
    <source>
        <dbReference type="Proteomes" id="UP000799776"/>
    </source>
</evidence>
<protein>
    <recommendedName>
        <fullName evidence="1">C2H2-domain containing protein second zinc finger domain-containing protein</fullName>
    </recommendedName>
</protein>
<dbReference type="AlphaFoldDB" id="A0A9P4LS09"/>
<gene>
    <name evidence="2" type="ORF">K490DRAFT_69098</name>
</gene>
<comment type="caution">
    <text evidence="2">The sequence shown here is derived from an EMBL/GenBank/DDBJ whole genome shotgun (WGS) entry which is preliminary data.</text>
</comment>
<sequence length="315" mass="34487">MASNYEENPDLQAEGQLEGRRGDEALGLRLDLGLHPLGPLQPSWPFKALAQTAHQSLPGTSAWAGATAFPADNLPSRSFNPILAPVEALSHLGVEQTFPYHETFYLSGHDLNLNQLNSSEGSSVYPCTTYSTTGGYFDRLDQLYVPLYEEVLQPATAHGTSHLENGAASAHPIGGHNDTSGTYDPYLQYLTTGDPSGLEQRWLWAMNDDVEALKDSQARQQATIMATPTLHTAPPAPVGHSILSRSLVCSNPGCSTGPFKRKYELQRHGLMHSQRGRFTCPVAGCRRSTTGNGFYRRDKLQPHLRTVHQGHQETN</sequence>
<evidence type="ECO:0000259" key="1">
    <source>
        <dbReference type="Pfam" id="PF26176"/>
    </source>
</evidence>
<evidence type="ECO:0000313" key="2">
    <source>
        <dbReference type="EMBL" id="KAF2084075.1"/>
    </source>
</evidence>